<evidence type="ECO:0000259" key="3">
    <source>
        <dbReference type="PROSITE" id="PS50041"/>
    </source>
</evidence>
<name>E4XL92_OIKDI</name>
<dbReference type="PANTHER" id="PTHR22803">
    <property type="entry name" value="MANNOSE, PHOSPHOLIPASE, LECTIN RECEPTOR RELATED"/>
    <property type="match status" value="1"/>
</dbReference>
<dbReference type="InterPro" id="IPR001304">
    <property type="entry name" value="C-type_lectin-like"/>
</dbReference>
<evidence type="ECO:0000313" key="6">
    <source>
        <dbReference type="Proteomes" id="UP000001307"/>
    </source>
</evidence>
<dbReference type="InterPro" id="IPR001212">
    <property type="entry name" value="Somatomedin_B_dom"/>
</dbReference>
<dbReference type="InterPro" id="IPR050111">
    <property type="entry name" value="C-type_lectin/snaclec_domain"/>
</dbReference>
<feature type="domain" description="SMB" evidence="4">
    <location>
        <begin position="57"/>
        <end position="106"/>
    </location>
</feature>
<dbReference type="SMART" id="SM00034">
    <property type="entry name" value="CLECT"/>
    <property type="match status" value="1"/>
</dbReference>
<dbReference type="PROSITE" id="PS50041">
    <property type="entry name" value="C_TYPE_LECTIN_2"/>
    <property type="match status" value="1"/>
</dbReference>
<sequence>MKTSLFLATSVLAKGNQERRRGGKRVLDSEARCYLRPEDGLDQCCANGDYGIDGCQNFQGCVPALLAQGIPCNAHPFHANGCKCDDACVYFNDCCPDHIDTCPQHYDNPWEPETTTIYSTTTDEPTTTDYTTTEQTTTTEPLPCVGFVQMPTHSKMTWKHAKKTCRLLGGELAYFENEAELAIFNELQITETTWLGIIQSKKGKNFIDVQFREPIKVSNWNNGEPNNSGGNERCVEAYTNGLWNDRECDGKRTVTCRFVDVIYC</sequence>
<feature type="region of interest" description="Disordered" evidence="2">
    <location>
        <begin position="117"/>
        <end position="137"/>
    </location>
</feature>
<evidence type="ECO:0000259" key="4">
    <source>
        <dbReference type="PROSITE" id="PS50958"/>
    </source>
</evidence>
<evidence type="ECO:0008006" key="7">
    <source>
        <dbReference type="Google" id="ProtNLM"/>
    </source>
</evidence>
<dbReference type="SUPFAM" id="SSF90188">
    <property type="entry name" value="Somatomedin B domain"/>
    <property type="match status" value="1"/>
</dbReference>
<dbReference type="OrthoDB" id="7357196at2759"/>
<dbReference type="InParanoid" id="E4XL92"/>
<feature type="domain" description="C-type lectin" evidence="3">
    <location>
        <begin position="144"/>
        <end position="257"/>
    </location>
</feature>
<accession>E4XL92</accession>
<evidence type="ECO:0000256" key="2">
    <source>
        <dbReference type="SAM" id="MobiDB-lite"/>
    </source>
</evidence>
<dbReference type="InterPro" id="IPR016187">
    <property type="entry name" value="CTDL_fold"/>
</dbReference>
<evidence type="ECO:0000313" key="5">
    <source>
        <dbReference type="EMBL" id="CBY10853.1"/>
    </source>
</evidence>
<dbReference type="Proteomes" id="UP000001307">
    <property type="component" value="Unassembled WGS sequence"/>
</dbReference>
<dbReference type="AlphaFoldDB" id="E4XL92"/>
<dbReference type="PROSITE" id="PS00615">
    <property type="entry name" value="C_TYPE_LECTIN_1"/>
    <property type="match status" value="1"/>
</dbReference>
<evidence type="ECO:0000256" key="1">
    <source>
        <dbReference type="ARBA" id="ARBA00023157"/>
    </source>
</evidence>
<dbReference type="Pfam" id="PF01033">
    <property type="entry name" value="Somatomedin_B"/>
    <property type="match status" value="1"/>
</dbReference>
<dbReference type="Gene3D" id="3.10.100.10">
    <property type="entry name" value="Mannose-Binding Protein A, subunit A"/>
    <property type="match status" value="1"/>
</dbReference>
<dbReference type="InterPro" id="IPR018378">
    <property type="entry name" value="C-type_lectin_CS"/>
</dbReference>
<reference evidence="5" key="1">
    <citation type="journal article" date="2010" name="Science">
        <title>Plasticity of animal genome architecture unmasked by rapid evolution of a pelagic tunicate.</title>
        <authorList>
            <person name="Denoeud F."/>
            <person name="Henriet S."/>
            <person name="Mungpakdee S."/>
            <person name="Aury J.M."/>
            <person name="Da Silva C."/>
            <person name="Brinkmann H."/>
            <person name="Mikhaleva J."/>
            <person name="Olsen L.C."/>
            <person name="Jubin C."/>
            <person name="Canestro C."/>
            <person name="Bouquet J.M."/>
            <person name="Danks G."/>
            <person name="Poulain J."/>
            <person name="Campsteijn C."/>
            <person name="Adamski M."/>
            <person name="Cross I."/>
            <person name="Yadetie F."/>
            <person name="Muffato M."/>
            <person name="Louis A."/>
            <person name="Butcher S."/>
            <person name="Tsagkogeorga G."/>
            <person name="Konrad A."/>
            <person name="Singh S."/>
            <person name="Jensen M.F."/>
            <person name="Cong E.H."/>
            <person name="Eikeseth-Otteraa H."/>
            <person name="Noel B."/>
            <person name="Anthouard V."/>
            <person name="Porcel B.M."/>
            <person name="Kachouri-Lafond R."/>
            <person name="Nishino A."/>
            <person name="Ugolini M."/>
            <person name="Chourrout P."/>
            <person name="Nishida H."/>
            <person name="Aasland R."/>
            <person name="Huzurbazar S."/>
            <person name="Westhof E."/>
            <person name="Delsuc F."/>
            <person name="Lehrach H."/>
            <person name="Reinhardt R."/>
            <person name="Weissenbach J."/>
            <person name="Roy S.W."/>
            <person name="Artiguenave F."/>
            <person name="Postlethwait J.H."/>
            <person name="Manak J.R."/>
            <person name="Thompson E.M."/>
            <person name="Jaillon O."/>
            <person name="Du Pasquier L."/>
            <person name="Boudinot P."/>
            <person name="Liberles D.A."/>
            <person name="Volff J.N."/>
            <person name="Philippe H."/>
            <person name="Lenhard B."/>
            <person name="Roest Crollius H."/>
            <person name="Wincker P."/>
            <person name="Chourrout D."/>
        </authorList>
    </citation>
    <scope>NUCLEOTIDE SEQUENCE [LARGE SCALE GENOMIC DNA]</scope>
</reference>
<dbReference type="Pfam" id="PF00059">
    <property type="entry name" value="Lectin_C"/>
    <property type="match status" value="1"/>
</dbReference>
<dbReference type="InterPro" id="IPR036024">
    <property type="entry name" value="Somatomedin_B-like_dom_sf"/>
</dbReference>
<keyword evidence="6" id="KW-1185">Reference proteome</keyword>
<protein>
    <recommendedName>
        <fullName evidence="7">C-type lectin domain-containing protein</fullName>
    </recommendedName>
</protein>
<organism evidence="5">
    <name type="scientific">Oikopleura dioica</name>
    <name type="common">Tunicate</name>
    <dbReference type="NCBI Taxonomy" id="34765"/>
    <lineage>
        <taxon>Eukaryota</taxon>
        <taxon>Metazoa</taxon>
        <taxon>Chordata</taxon>
        <taxon>Tunicata</taxon>
        <taxon>Appendicularia</taxon>
        <taxon>Copelata</taxon>
        <taxon>Oikopleuridae</taxon>
        <taxon>Oikopleura</taxon>
    </lineage>
</organism>
<dbReference type="InterPro" id="IPR016186">
    <property type="entry name" value="C-type_lectin-like/link_sf"/>
</dbReference>
<gene>
    <name evidence="5" type="ORF">GSOID_T00014465001</name>
</gene>
<dbReference type="EMBL" id="FN653068">
    <property type="protein sequence ID" value="CBY10853.1"/>
    <property type="molecule type" value="Genomic_DNA"/>
</dbReference>
<proteinExistence type="predicted"/>
<dbReference type="PROSITE" id="PS50958">
    <property type="entry name" value="SMB_2"/>
    <property type="match status" value="1"/>
</dbReference>
<keyword evidence="1" id="KW-1015">Disulfide bond</keyword>
<dbReference type="SUPFAM" id="SSF56436">
    <property type="entry name" value="C-type lectin-like"/>
    <property type="match status" value="1"/>
</dbReference>